<dbReference type="OrthoDB" id="9805230at2"/>
<dbReference type="SMART" id="SM00882">
    <property type="entry name" value="CoA_trans"/>
    <property type="match status" value="1"/>
</dbReference>
<comment type="caution">
    <text evidence="2">The sequence shown here is derived from an EMBL/GenBank/DDBJ whole genome shotgun (WGS) entry which is preliminary data.</text>
</comment>
<organism evidence="2 3">
    <name type="scientific">Dethiobacter alkaliphilus AHT 1</name>
    <dbReference type="NCBI Taxonomy" id="555088"/>
    <lineage>
        <taxon>Bacteria</taxon>
        <taxon>Bacillati</taxon>
        <taxon>Bacillota</taxon>
        <taxon>Dethiobacteria</taxon>
        <taxon>Dethiobacterales</taxon>
        <taxon>Dethiobacteraceae</taxon>
        <taxon>Dethiobacter</taxon>
    </lineage>
</organism>
<dbReference type="Gene3D" id="3.40.1080.10">
    <property type="entry name" value="Glutaconate Coenzyme A-transferase"/>
    <property type="match status" value="1"/>
</dbReference>
<gene>
    <name evidence="2" type="ORF">DealDRAFT_0496</name>
</gene>
<keyword evidence="3" id="KW-1185">Reference proteome</keyword>
<dbReference type="PANTHER" id="PTHR43293:SF3">
    <property type="entry name" value="CHOLESTEROL RING-CLEAVING HYDROLASE IPDB SUBUNIT"/>
    <property type="match status" value="1"/>
</dbReference>
<dbReference type="AlphaFoldDB" id="C0GDT3"/>
<evidence type="ECO:0000313" key="2">
    <source>
        <dbReference type="EMBL" id="EEG78566.1"/>
    </source>
</evidence>
<dbReference type="Pfam" id="PF01144">
    <property type="entry name" value="CoA_trans"/>
    <property type="match status" value="1"/>
</dbReference>
<dbReference type="PANTHER" id="PTHR43293">
    <property type="entry name" value="ACETATE COA-TRANSFERASE YDIF"/>
    <property type="match status" value="1"/>
</dbReference>
<proteinExistence type="inferred from homology"/>
<accession>C0GDT3</accession>
<evidence type="ECO:0000313" key="3">
    <source>
        <dbReference type="Proteomes" id="UP000006443"/>
    </source>
</evidence>
<dbReference type="InterPro" id="IPR004165">
    <property type="entry name" value="CoA_trans_fam_I"/>
</dbReference>
<dbReference type="eggNOG" id="COG2057">
    <property type="taxonomic scope" value="Bacteria"/>
</dbReference>
<dbReference type="EMBL" id="ACJM01000002">
    <property type="protein sequence ID" value="EEG78566.1"/>
    <property type="molecule type" value="Genomic_DNA"/>
</dbReference>
<evidence type="ECO:0000256" key="1">
    <source>
        <dbReference type="ARBA" id="ARBA00007047"/>
    </source>
</evidence>
<keyword evidence="2" id="KW-0808">Transferase</keyword>
<dbReference type="RefSeq" id="WP_008514546.1">
    <property type="nucleotide sequence ID" value="NZ_ACJM01000002.1"/>
</dbReference>
<comment type="similarity">
    <text evidence="1">Belongs to the 3-oxoacid CoA-transferase subunit B family.</text>
</comment>
<name>C0GDT3_DETAL</name>
<sequence>MNYTTEELMATVIARQVKNGETIAVGTFSPIPSTAALLARESHAPDSDVYIMGSKDWWPFSEGSMEFFNMAQKGRFDYFFLSGAQIDRKGNINLHAIGDYDKPKVRLPGGAGSAMLYYMVKKVVLFKTDHSAKSFVEQVDFTTSSASSPPSVHRPGGLHFLVTPLAILVRNEDSGLLELYSVHPGHTAEEVQANTGFELPLFEGFAGSTEPPSEDELKLLRGPVRENVAKIYPAFAKKAFGA</sequence>
<dbReference type="InterPro" id="IPR037171">
    <property type="entry name" value="NagB/RpiA_transferase-like"/>
</dbReference>
<dbReference type="STRING" id="555088.DealDRAFT_0496"/>
<dbReference type="Proteomes" id="UP000006443">
    <property type="component" value="Unassembled WGS sequence"/>
</dbReference>
<reference evidence="2 3" key="1">
    <citation type="submission" date="2009-02" db="EMBL/GenBank/DDBJ databases">
        <title>Sequencing of the draft genome and assembly of Dethiobacter alkaliphilus AHT 1.</title>
        <authorList>
            <consortium name="US DOE Joint Genome Institute (JGI-PGF)"/>
            <person name="Lucas S."/>
            <person name="Copeland A."/>
            <person name="Lapidus A."/>
            <person name="Glavina del Rio T."/>
            <person name="Dalin E."/>
            <person name="Tice H."/>
            <person name="Bruce D."/>
            <person name="Goodwin L."/>
            <person name="Pitluck S."/>
            <person name="Larimer F."/>
            <person name="Land M.L."/>
            <person name="Hauser L."/>
            <person name="Muyzer G."/>
        </authorList>
    </citation>
    <scope>NUCLEOTIDE SEQUENCE [LARGE SCALE GENOMIC DNA]</scope>
    <source>
        <strain evidence="2 3">AHT 1</strain>
    </source>
</reference>
<dbReference type="SUPFAM" id="SSF100950">
    <property type="entry name" value="NagB/RpiA/CoA transferase-like"/>
    <property type="match status" value="1"/>
</dbReference>
<protein>
    <submittedName>
        <fullName evidence="2">Coenzyme A transferase</fullName>
    </submittedName>
</protein>
<dbReference type="GO" id="GO:0008410">
    <property type="term" value="F:CoA-transferase activity"/>
    <property type="evidence" value="ECO:0007669"/>
    <property type="project" value="InterPro"/>
</dbReference>